<comment type="caution">
    <text evidence="3">The sequence shown here is derived from an EMBL/GenBank/DDBJ whole genome shotgun (WGS) entry which is preliminary data.</text>
</comment>
<reference evidence="3 4" key="1">
    <citation type="submission" date="2020-02" db="EMBL/GenBank/DDBJ databases">
        <title>Whole-genome analyses of novel actinobacteria.</title>
        <authorList>
            <person name="Sahin N."/>
            <person name="Tokatli A."/>
        </authorList>
    </citation>
    <scope>NUCLEOTIDE SEQUENCE [LARGE SCALE GENOMIC DNA]</scope>
    <source>
        <strain evidence="3 4">YC419</strain>
    </source>
</reference>
<organism evidence="3 4">
    <name type="scientific">Streptomyces ureilyticus</name>
    <dbReference type="NCBI Taxonomy" id="1775131"/>
    <lineage>
        <taxon>Bacteria</taxon>
        <taxon>Bacillati</taxon>
        <taxon>Actinomycetota</taxon>
        <taxon>Actinomycetes</taxon>
        <taxon>Kitasatosporales</taxon>
        <taxon>Streptomycetaceae</taxon>
        <taxon>Streptomyces</taxon>
    </lineage>
</organism>
<dbReference type="InterPro" id="IPR016163">
    <property type="entry name" value="Ald_DH_C"/>
</dbReference>
<keyword evidence="1" id="KW-0560">Oxidoreductase</keyword>
<accession>A0ABX0DVB4</accession>
<dbReference type="EMBL" id="JAAKZX010000032">
    <property type="protein sequence ID" value="NGO43081.1"/>
    <property type="molecule type" value="Genomic_DNA"/>
</dbReference>
<dbReference type="InterPro" id="IPR016162">
    <property type="entry name" value="Ald_DH_N"/>
</dbReference>
<dbReference type="InterPro" id="IPR015590">
    <property type="entry name" value="Aldehyde_DH_dom"/>
</dbReference>
<sequence length="113" mass="12288">MRSARSRTGAAAAVFFSKRHGMAIAERIRSGMSSVNGVISFAGIPGLPFGGVGESGFGRIHGPDGLKEFTFAKAIARQRFRPLLALTTFDRTKKTDRLFTWVIGLLHGRGPRR</sequence>
<evidence type="ECO:0000313" key="3">
    <source>
        <dbReference type="EMBL" id="NGO43081.1"/>
    </source>
</evidence>
<dbReference type="InterPro" id="IPR016161">
    <property type="entry name" value="Ald_DH/histidinol_DH"/>
</dbReference>
<dbReference type="SUPFAM" id="SSF53720">
    <property type="entry name" value="ALDH-like"/>
    <property type="match status" value="1"/>
</dbReference>
<name>A0ABX0DVB4_9ACTN</name>
<dbReference type="Proteomes" id="UP001518140">
    <property type="component" value="Unassembled WGS sequence"/>
</dbReference>
<dbReference type="RefSeq" id="WP_165339694.1">
    <property type="nucleotide sequence ID" value="NZ_JAAKZX010000032.1"/>
</dbReference>
<proteinExistence type="predicted"/>
<gene>
    <name evidence="3" type="ORF">G6048_13200</name>
</gene>
<feature type="domain" description="Aldehyde dehydrogenase" evidence="2">
    <location>
        <begin position="6"/>
        <end position="74"/>
    </location>
</feature>
<dbReference type="Pfam" id="PF00171">
    <property type="entry name" value="Aldedh"/>
    <property type="match status" value="1"/>
</dbReference>
<dbReference type="Gene3D" id="3.40.605.10">
    <property type="entry name" value="Aldehyde Dehydrogenase, Chain A, domain 1"/>
    <property type="match status" value="1"/>
</dbReference>
<evidence type="ECO:0000313" key="4">
    <source>
        <dbReference type="Proteomes" id="UP001518140"/>
    </source>
</evidence>
<protein>
    <submittedName>
        <fullName evidence="3">Aldehyde dehydrogenase family protein</fullName>
    </submittedName>
</protein>
<evidence type="ECO:0000259" key="2">
    <source>
        <dbReference type="Pfam" id="PF00171"/>
    </source>
</evidence>
<keyword evidence="4" id="KW-1185">Reference proteome</keyword>
<dbReference type="Gene3D" id="3.40.309.10">
    <property type="entry name" value="Aldehyde Dehydrogenase, Chain A, domain 2"/>
    <property type="match status" value="1"/>
</dbReference>
<evidence type="ECO:0000256" key="1">
    <source>
        <dbReference type="ARBA" id="ARBA00023002"/>
    </source>
</evidence>